<dbReference type="InterPro" id="IPR029154">
    <property type="entry name" value="HIBADH-like_NADP-bd"/>
</dbReference>
<dbReference type="Pfam" id="PF14833">
    <property type="entry name" value="NAD_binding_11"/>
    <property type="match status" value="1"/>
</dbReference>
<organism evidence="7 8">
    <name type="scientific">Thermocatellispora tengchongensis</name>
    <dbReference type="NCBI Taxonomy" id="1073253"/>
    <lineage>
        <taxon>Bacteria</taxon>
        <taxon>Bacillati</taxon>
        <taxon>Actinomycetota</taxon>
        <taxon>Actinomycetes</taxon>
        <taxon>Streptosporangiales</taxon>
        <taxon>Streptosporangiaceae</taxon>
        <taxon>Thermocatellispora</taxon>
    </lineage>
</organism>
<dbReference type="SUPFAM" id="SSF51735">
    <property type="entry name" value="NAD(P)-binding Rossmann-fold domains"/>
    <property type="match status" value="1"/>
</dbReference>
<dbReference type="SUPFAM" id="SSF48179">
    <property type="entry name" value="6-phosphogluconate dehydrogenase C-terminal domain-like"/>
    <property type="match status" value="1"/>
</dbReference>
<dbReference type="PIRSF" id="PIRSF000103">
    <property type="entry name" value="HIBADH"/>
    <property type="match status" value="1"/>
</dbReference>
<dbReference type="Pfam" id="PF03446">
    <property type="entry name" value="NAD_binding_2"/>
    <property type="match status" value="1"/>
</dbReference>
<evidence type="ECO:0000256" key="2">
    <source>
        <dbReference type="ARBA" id="ARBA00023002"/>
    </source>
</evidence>
<keyword evidence="3" id="KW-0520">NAD</keyword>
<comment type="similarity">
    <text evidence="1">Belongs to the HIBADH-related family.</text>
</comment>
<evidence type="ECO:0000313" key="7">
    <source>
        <dbReference type="EMBL" id="MBB5137366.1"/>
    </source>
</evidence>
<evidence type="ECO:0000313" key="8">
    <source>
        <dbReference type="Proteomes" id="UP000578449"/>
    </source>
</evidence>
<evidence type="ECO:0000259" key="6">
    <source>
        <dbReference type="Pfam" id="PF14833"/>
    </source>
</evidence>
<keyword evidence="2" id="KW-0560">Oxidoreductase</keyword>
<dbReference type="InterPro" id="IPR036291">
    <property type="entry name" value="NAD(P)-bd_dom_sf"/>
</dbReference>
<dbReference type="RefSeq" id="WP_185054278.1">
    <property type="nucleotide sequence ID" value="NZ_BAABIX010000012.1"/>
</dbReference>
<proteinExistence type="inferred from homology"/>
<evidence type="ECO:0000256" key="4">
    <source>
        <dbReference type="PIRSR" id="PIRSR000103-1"/>
    </source>
</evidence>
<dbReference type="EMBL" id="JACHGN010000017">
    <property type="protein sequence ID" value="MBB5137366.1"/>
    <property type="molecule type" value="Genomic_DNA"/>
</dbReference>
<sequence>MRVGFAGAGRIGRPMVRRLLAAGHAVRVFARTDAARRALAGDGAEVVPALTGIAGGADAVVVCVHTDEQVRQVCLDGGVVAALPAGAVLVVHTTGSPRTAEELARAAAERDALVVDAPVSGGPHDVEAGRVTLFAGGAGAAMARAMPVLTAYGDPVLHVGPEGAGQRVKLINNAVFAANIGLLAHAVELAAHLGLEETAVIQALQHGSGASRALAGIGAHGTVAGFARAVGEFVGKDVAIVRDVACELGGDLGPLGAAHQVLAGLLTEPGQARALASAPGPAR</sequence>
<evidence type="ECO:0000256" key="1">
    <source>
        <dbReference type="ARBA" id="ARBA00009080"/>
    </source>
</evidence>
<dbReference type="GO" id="GO:0051287">
    <property type="term" value="F:NAD binding"/>
    <property type="evidence" value="ECO:0007669"/>
    <property type="project" value="InterPro"/>
</dbReference>
<feature type="active site" evidence="4">
    <location>
        <position position="169"/>
    </location>
</feature>
<dbReference type="AlphaFoldDB" id="A0A840PF24"/>
<dbReference type="Gene3D" id="1.10.1040.10">
    <property type="entry name" value="N-(1-d-carboxylethyl)-l-norvaline Dehydrogenase, domain 2"/>
    <property type="match status" value="1"/>
</dbReference>
<dbReference type="InterPro" id="IPR006115">
    <property type="entry name" value="6PGDH_NADP-bd"/>
</dbReference>
<protein>
    <submittedName>
        <fullName evidence="7">3-hydroxyisobutyrate dehydrogenase-like beta-hydroxyacid dehydrogenase</fullName>
    </submittedName>
</protein>
<dbReference type="GO" id="GO:0050661">
    <property type="term" value="F:NADP binding"/>
    <property type="evidence" value="ECO:0007669"/>
    <property type="project" value="InterPro"/>
</dbReference>
<dbReference type="PANTHER" id="PTHR43060:SF15">
    <property type="entry name" value="3-HYDROXYISOBUTYRATE DEHYDROGENASE-LIKE 1, MITOCHONDRIAL-RELATED"/>
    <property type="match status" value="1"/>
</dbReference>
<dbReference type="PANTHER" id="PTHR43060">
    <property type="entry name" value="3-HYDROXYISOBUTYRATE DEHYDROGENASE-LIKE 1, MITOCHONDRIAL-RELATED"/>
    <property type="match status" value="1"/>
</dbReference>
<comment type="caution">
    <text evidence="7">The sequence shown here is derived from an EMBL/GenBank/DDBJ whole genome shotgun (WGS) entry which is preliminary data.</text>
</comment>
<accession>A0A840PF24</accession>
<evidence type="ECO:0000259" key="5">
    <source>
        <dbReference type="Pfam" id="PF03446"/>
    </source>
</evidence>
<dbReference type="InterPro" id="IPR008927">
    <property type="entry name" value="6-PGluconate_DH-like_C_sf"/>
</dbReference>
<dbReference type="GO" id="GO:0016491">
    <property type="term" value="F:oxidoreductase activity"/>
    <property type="evidence" value="ECO:0007669"/>
    <property type="project" value="UniProtKB-KW"/>
</dbReference>
<dbReference type="Proteomes" id="UP000578449">
    <property type="component" value="Unassembled WGS sequence"/>
</dbReference>
<feature type="domain" description="6-phosphogluconate dehydrogenase NADP-binding" evidence="5">
    <location>
        <begin position="2"/>
        <end position="160"/>
    </location>
</feature>
<gene>
    <name evidence="7" type="ORF">HNP84_007118</name>
</gene>
<dbReference type="Gene3D" id="3.40.50.720">
    <property type="entry name" value="NAD(P)-binding Rossmann-like Domain"/>
    <property type="match status" value="1"/>
</dbReference>
<evidence type="ECO:0000256" key="3">
    <source>
        <dbReference type="ARBA" id="ARBA00023027"/>
    </source>
</evidence>
<feature type="domain" description="3-hydroxyisobutyrate dehydrogenase-like NAD-binding" evidence="6">
    <location>
        <begin position="163"/>
        <end position="268"/>
    </location>
</feature>
<keyword evidence="8" id="KW-1185">Reference proteome</keyword>
<name>A0A840PF24_9ACTN</name>
<dbReference type="InterPro" id="IPR015815">
    <property type="entry name" value="HIBADH-related"/>
</dbReference>
<reference evidence="7 8" key="1">
    <citation type="submission" date="2020-08" db="EMBL/GenBank/DDBJ databases">
        <title>Genomic Encyclopedia of Type Strains, Phase IV (KMG-IV): sequencing the most valuable type-strain genomes for metagenomic binning, comparative biology and taxonomic classification.</title>
        <authorList>
            <person name="Goeker M."/>
        </authorList>
    </citation>
    <scope>NUCLEOTIDE SEQUENCE [LARGE SCALE GENOMIC DNA]</scope>
    <source>
        <strain evidence="7 8">DSM 45615</strain>
    </source>
</reference>
<dbReference type="InterPro" id="IPR013328">
    <property type="entry name" value="6PGD_dom2"/>
</dbReference>